<protein>
    <submittedName>
        <fullName evidence="1">Uncharacterized protein</fullName>
    </submittedName>
</protein>
<organism evidence="1 2">
    <name type="scientific">Zootermopsis nevadensis</name>
    <name type="common">Dampwood termite</name>
    <dbReference type="NCBI Taxonomy" id="136037"/>
    <lineage>
        <taxon>Eukaryota</taxon>
        <taxon>Metazoa</taxon>
        <taxon>Ecdysozoa</taxon>
        <taxon>Arthropoda</taxon>
        <taxon>Hexapoda</taxon>
        <taxon>Insecta</taxon>
        <taxon>Pterygota</taxon>
        <taxon>Neoptera</taxon>
        <taxon>Polyneoptera</taxon>
        <taxon>Dictyoptera</taxon>
        <taxon>Blattodea</taxon>
        <taxon>Blattoidea</taxon>
        <taxon>Termitoidae</taxon>
        <taxon>Termopsidae</taxon>
        <taxon>Zootermopsis</taxon>
    </lineage>
</organism>
<dbReference type="Proteomes" id="UP000027135">
    <property type="component" value="Unassembled WGS sequence"/>
</dbReference>
<keyword evidence="2" id="KW-1185">Reference proteome</keyword>
<dbReference type="EMBL" id="KK852854">
    <property type="protein sequence ID" value="KDR14997.1"/>
    <property type="molecule type" value="Genomic_DNA"/>
</dbReference>
<evidence type="ECO:0000313" key="1">
    <source>
        <dbReference type="EMBL" id="KDR14997.1"/>
    </source>
</evidence>
<gene>
    <name evidence="1" type="ORF">L798_10688</name>
</gene>
<dbReference type="AlphaFoldDB" id="A0A067R953"/>
<sequence length="40" mass="4411">MSHPSEPFTQNKKKAEHVTLFKGSGVIAGLGSMLVREIER</sequence>
<accession>A0A067R953</accession>
<proteinExistence type="predicted"/>
<name>A0A067R953_ZOONE</name>
<evidence type="ECO:0000313" key="2">
    <source>
        <dbReference type="Proteomes" id="UP000027135"/>
    </source>
</evidence>
<dbReference type="InParanoid" id="A0A067R953"/>
<reference evidence="1 2" key="1">
    <citation type="journal article" date="2014" name="Nat. Commun.">
        <title>Molecular traces of alternative social organization in a termite genome.</title>
        <authorList>
            <person name="Terrapon N."/>
            <person name="Li C."/>
            <person name="Robertson H.M."/>
            <person name="Ji L."/>
            <person name="Meng X."/>
            <person name="Booth W."/>
            <person name="Chen Z."/>
            <person name="Childers C.P."/>
            <person name="Glastad K.M."/>
            <person name="Gokhale K."/>
            <person name="Gowin J."/>
            <person name="Gronenberg W."/>
            <person name="Hermansen R.A."/>
            <person name="Hu H."/>
            <person name="Hunt B.G."/>
            <person name="Huylmans A.K."/>
            <person name="Khalil S.M."/>
            <person name="Mitchell R.D."/>
            <person name="Munoz-Torres M.C."/>
            <person name="Mustard J.A."/>
            <person name="Pan H."/>
            <person name="Reese J.T."/>
            <person name="Scharf M.E."/>
            <person name="Sun F."/>
            <person name="Vogel H."/>
            <person name="Xiao J."/>
            <person name="Yang W."/>
            <person name="Yang Z."/>
            <person name="Yang Z."/>
            <person name="Zhou J."/>
            <person name="Zhu J."/>
            <person name="Brent C.S."/>
            <person name="Elsik C.G."/>
            <person name="Goodisman M.A."/>
            <person name="Liberles D.A."/>
            <person name="Roe R.M."/>
            <person name="Vargo E.L."/>
            <person name="Vilcinskas A."/>
            <person name="Wang J."/>
            <person name="Bornberg-Bauer E."/>
            <person name="Korb J."/>
            <person name="Zhang G."/>
            <person name="Liebig J."/>
        </authorList>
    </citation>
    <scope>NUCLEOTIDE SEQUENCE [LARGE SCALE GENOMIC DNA]</scope>
    <source>
        <tissue evidence="1">Whole organism</tissue>
    </source>
</reference>